<dbReference type="SMR" id="A0A8T3B5W4"/>
<dbReference type="EMBL" id="JAGYWB010000011">
    <property type="protein sequence ID" value="KAI0504967.1"/>
    <property type="molecule type" value="Genomic_DNA"/>
</dbReference>
<evidence type="ECO:0000256" key="5">
    <source>
        <dbReference type="SAM" id="SignalP"/>
    </source>
</evidence>
<evidence type="ECO:0000256" key="4">
    <source>
        <dbReference type="SAM" id="MobiDB-lite"/>
    </source>
</evidence>
<dbReference type="FunFam" id="2.60.40.420:FF:000003">
    <property type="entry name" value="Blue copper"/>
    <property type="match status" value="1"/>
</dbReference>
<feature type="chain" id="PRO_5035871960" description="Phytocyanin domain-containing protein" evidence="5">
    <location>
        <begin position="23"/>
        <end position="220"/>
    </location>
</feature>
<dbReference type="SUPFAM" id="SSF49503">
    <property type="entry name" value="Cupredoxins"/>
    <property type="match status" value="1"/>
</dbReference>
<dbReference type="InterPro" id="IPR039391">
    <property type="entry name" value="Phytocyanin-like"/>
</dbReference>
<gene>
    <name evidence="7" type="ORF">KFK09_015924</name>
</gene>
<proteinExistence type="predicted"/>
<dbReference type="AlphaFoldDB" id="A0A8T3B5W4"/>
<dbReference type="Proteomes" id="UP000829196">
    <property type="component" value="Unassembled WGS sequence"/>
</dbReference>
<comment type="caution">
    <text evidence="7">The sequence shown here is derived from an EMBL/GenBank/DDBJ whole genome shotgun (WGS) entry which is preliminary data.</text>
</comment>
<dbReference type="Pfam" id="PF02298">
    <property type="entry name" value="Cu_bind_like"/>
    <property type="match status" value="1"/>
</dbReference>
<keyword evidence="2" id="KW-0186">Copper</keyword>
<evidence type="ECO:0000313" key="7">
    <source>
        <dbReference type="EMBL" id="KAI0504967.1"/>
    </source>
</evidence>
<dbReference type="GO" id="GO:0005886">
    <property type="term" value="C:plasma membrane"/>
    <property type="evidence" value="ECO:0007669"/>
    <property type="project" value="TreeGrafter"/>
</dbReference>
<evidence type="ECO:0000256" key="1">
    <source>
        <dbReference type="ARBA" id="ARBA00022723"/>
    </source>
</evidence>
<sequence length="220" mass="22359">MAVLLKLIGLSAISLLINSVTAANMAVGGANGGWDLSTDLQSWASSQTFAPGDTLTFTFGSFHSVVEVPKADYEACTINTPIKAYTSGSAVVKLSSPGKRYFVCGTPGHCSQGMKIEIDIASASEVINAPTASPVIPTPALSSPPPVDGLTMAPQSIPAHAPLKPPAALSPIIETSGPPVMQSPEARGPSLQVAQGENSGGRQVEAGIVLVVGLLMALAQ</sequence>
<dbReference type="InterPro" id="IPR028871">
    <property type="entry name" value="BlueCu_1_BS"/>
</dbReference>
<dbReference type="PROSITE" id="PS00196">
    <property type="entry name" value="COPPER_BLUE"/>
    <property type="match status" value="1"/>
</dbReference>
<dbReference type="InterPro" id="IPR003245">
    <property type="entry name" value="Phytocyanin_dom"/>
</dbReference>
<protein>
    <recommendedName>
        <fullName evidence="6">Phytocyanin domain-containing protein</fullName>
    </recommendedName>
</protein>
<keyword evidence="5" id="KW-0732">Signal</keyword>
<reference evidence="7" key="1">
    <citation type="journal article" date="2022" name="Front. Genet.">
        <title>Chromosome-Scale Assembly of the Dendrobium nobile Genome Provides Insights Into the Molecular Mechanism of the Biosynthesis of the Medicinal Active Ingredient of Dendrobium.</title>
        <authorList>
            <person name="Xu Q."/>
            <person name="Niu S.-C."/>
            <person name="Li K.-L."/>
            <person name="Zheng P.-J."/>
            <person name="Zhang X.-J."/>
            <person name="Jia Y."/>
            <person name="Liu Y."/>
            <person name="Niu Y.-X."/>
            <person name="Yu L.-H."/>
            <person name="Chen D.-F."/>
            <person name="Zhang G.-Q."/>
        </authorList>
    </citation>
    <scope>NUCLEOTIDE SEQUENCE</scope>
    <source>
        <tissue evidence="7">Leaf</tissue>
    </source>
</reference>
<dbReference type="InterPro" id="IPR008972">
    <property type="entry name" value="Cupredoxin"/>
</dbReference>
<dbReference type="PANTHER" id="PTHR33021:SF499">
    <property type="entry name" value="OS12G0150500 PROTEIN"/>
    <property type="match status" value="1"/>
</dbReference>
<dbReference type="GO" id="GO:0009055">
    <property type="term" value="F:electron transfer activity"/>
    <property type="evidence" value="ECO:0007669"/>
    <property type="project" value="InterPro"/>
</dbReference>
<feature type="region of interest" description="Disordered" evidence="4">
    <location>
        <begin position="175"/>
        <end position="198"/>
    </location>
</feature>
<feature type="signal peptide" evidence="5">
    <location>
        <begin position="1"/>
        <end position="22"/>
    </location>
</feature>
<dbReference type="CDD" id="cd04216">
    <property type="entry name" value="Phytocyanin"/>
    <property type="match status" value="1"/>
</dbReference>
<dbReference type="GO" id="GO:0046872">
    <property type="term" value="F:metal ion binding"/>
    <property type="evidence" value="ECO:0007669"/>
    <property type="project" value="UniProtKB-KW"/>
</dbReference>
<dbReference type="PANTHER" id="PTHR33021">
    <property type="entry name" value="BLUE COPPER PROTEIN"/>
    <property type="match status" value="1"/>
</dbReference>
<dbReference type="Gene3D" id="2.60.40.420">
    <property type="entry name" value="Cupredoxins - blue copper proteins"/>
    <property type="match status" value="1"/>
</dbReference>
<name>A0A8T3B5W4_DENNO</name>
<evidence type="ECO:0000256" key="3">
    <source>
        <dbReference type="ARBA" id="ARBA00023180"/>
    </source>
</evidence>
<dbReference type="OrthoDB" id="687020at2759"/>
<evidence type="ECO:0000313" key="8">
    <source>
        <dbReference type="Proteomes" id="UP000829196"/>
    </source>
</evidence>
<accession>A0A8T3B5W4</accession>
<keyword evidence="1" id="KW-0479">Metal-binding</keyword>
<organism evidence="7 8">
    <name type="scientific">Dendrobium nobile</name>
    <name type="common">Orchid</name>
    <dbReference type="NCBI Taxonomy" id="94219"/>
    <lineage>
        <taxon>Eukaryota</taxon>
        <taxon>Viridiplantae</taxon>
        <taxon>Streptophyta</taxon>
        <taxon>Embryophyta</taxon>
        <taxon>Tracheophyta</taxon>
        <taxon>Spermatophyta</taxon>
        <taxon>Magnoliopsida</taxon>
        <taxon>Liliopsida</taxon>
        <taxon>Asparagales</taxon>
        <taxon>Orchidaceae</taxon>
        <taxon>Epidendroideae</taxon>
        <taxon>Malaxideae</taxon>
        <taxon>Dendrobiinae</taxon>
        <taxon>Dendrobium</taxon>
    </lineage>
</organism>
<dbReference type="PROSITE" id="PS51485">
    <property type="entry name" value="PHYTOCYANIN"/>
    <property type="match status" value="1"/>
</dbReference>
<keyword evidence="3" id="KW-0325">Glycoprotein</keyword>
<keyword evidence="8" id="KW-1185">Reference proteome</keyword>
<evidence type="ECO:0000259" key="6">
    <source>
        <dbReference type="PROSITE" id="PS51485"/>
    </source>
</evidence>
<feature type="domain" description="Phytocyanin" evidence="6">
    <location>
        <begin position="23"/>
        <end position="122"/>
    </location>
</feature>
<evidence type="ECO:0000256" key="2">
    <source>
        <dbReference type="ARBA" id="ARBA00023008"/>
    </source>
</evidence>